<sequence length="749" mass="85734">MLEKVMYYSWKSRMSYYMMNRHIDKCILESSKMATYWLQIEENEVSRPRIYSELSPTEAFQAVCVVKGKQISFSRITTEEQVEINSGKQRTIICYNCKEEGHMSKQCTKPKRKRDDSWFKDKVLLVQAQVSCQILHVECIRFLADPGIPVGSDALSEKEESRNLDREIALEKHIKHLDNIVFKRDQSAQTVHMLTKPQFFYDNTTKQALGFQNPFYLKKAQQLEPMLYVGDIIQKTNPIVIPDSEETLTLAEESHSKMLLKHKDNMMQEKIKQIDTTPIDYVALNKLYKDFETRPTNVEIPKELPKVNMVNTSLKKLKYICYFDVAVEQHRVESKTFEVKMNQALNENERLLGWTKLFAENEHLKQTYKQRYDSIKPARVRSKEQCADLTNQVNLKSMEISDLNACLQEKVLHSKLNANSELKCVKCNGCMLSDNHDLCVLDYINNVNARAKSKSAKKQTKRKVWKPTRKMITTTTEAPLRKLVVLDNETSKPAVTLVYSRKPRNSKTNVPVSKSKVVQIVLWYLDSGCSKHMTGDRSQLTNFVNKFLGTVKFRNDHVAKILGYGDYQIGNVTISRVYYVEGLGHNLFSVGQFCDSNLEVAFCQHACFISNLEGVDLLIGSRGNNLYALSLGDMMASSLICLLSKASKTKSWLWHRRLSHLNFGAINHLARHGLVRGLPKLKFEKDHLCSACAMGKSKKKPHKPKSEDTNQETLLVTHGSCGPMRVASVMKKDSLSLSMIIHDSHGLSS</sequence>
<organism evidence="3 4">
    <name type="scientific">Tanacetum coccineum</name>
    <dbReference type="NCBI Taxonomy" id="301880"/>
    <lineage>
        <taxon>Eukaryota</taxon>
        <taxon>Viridiplantae</taxon>
        <taxon>Streptophyta</taxon>
        <taxon>Embryophyta</taxon>
        <taxon>Tracheophyta</taxon>
        <taxon>Spermatophyta</taxon>
        <taxon>Magnoliopsida</taxon>
        <taxon>eudicotyledons</taxon>
        <taxon>Gunneridae</taxon>
        <taxon>Pentapetalae</taxon>
        <taxon>asterids</taxon>
        <taxon>campanulids</taxon>
        <taxon>Asterales</taxon>
        <taxon>Asteraceae</taxon>
        <taxon>Asteroideae</taxon>
        <taxon>Anthemideae</taxon>
        <taxon>Anthemidinae</taxon>
        <taxon>Tanacetum</taxon>
    </lineage>
</organism>
<keyword evidence="1" id="KW-0479">Metal-binding</keyword>
<keyword evidence="4" id="KW-1185">Reference proteome</keyword>
<gene>
    <name evidence="3" type="ORF">Tco_0678656</name>
</gene>
<keyword evidence="1" id="KW-0863">Zinc-finger</keyword>
<name>A0ABQ4XH24_9ASTR</name>
<proteinExistence type="predicted"/>
<dbReference type="EMBL" id="BQNB010009478">
    <property type="protein sequence ID" value="GJS64092.1"/>
    <property type="molecule type" value="Genomic_DNA"/>
</dbReference>
<evidence type="ECO:0000256" key="1">
    <source>
        <dbReference type="PROSITE-ProRule" id="PRU00047"/>
    </source>
</evidence>
<dbReference type="InterPro" id="IPR054722">
    <property type="entry name" value="PolX-like_BBD"/>
</dbReference>
<dbReference type="SMART" id="SM00343">
    <property type="entry name" value="ZnF_C2HC"/>
    <property type="match status" value="1"/>
</dbReference>
<dbReference type="InterPro" id="IPR036875">
    <property type="entry name" value="Znf_CCHC_sf"/>
</dbReference>
<dbReference type="Proteomes" id="UP001151760">
    <property type="component" value="Unassembled WGS sequence"/>
</dbReference>
<dbReference type="PROSITE" id="PS50158">
    <property type="entry name" value="ZF_CCHC"/>
    <property type="match status" value="1"/>
</dbReference>
<reference evidence="3" key="2">
    <citation type="submission" date="2022-01" db="EMBL/GenBank/DDBJ databases">
        <authorList>
            <person name="Yamashiro T."/>
            <person name="Shiraishi A."/>
            <person name="Satake H."/>
            <person name="Nakayama K."/>
        </authorList>
    </citation>
    <scope>NUCLEOTIDE SEQUENCE</scope>
</reference>
<dbReference type="SUPFAM" id="SSF57756">
    <property type="entry name" value="Retrovirus zinc finger-like domains"/>
    <property type="match status" value="1"/>
</dbReference>
<comment type="caution">
    <text evidence="3">The sequence shown here is derived from an EMBL/GenBank/DDBJ whole genome shotgun (WGS) entry which is preliminary data.</text>
</comment>
<dbReference type="InterPro" id="IPR001878">
    <property type="entry name" value="Znf_CCHC"/>
</dbReference>
<dbReference type="InterPro" id="IPR025724">
    <property type="entry name" value="GAG-pre-integrase_dom"/>
</dbReference>
<accession>A0ABQ4XH24</accession>
<dbReference type="Pfam" id="PF00098">
    <property type="entry name" value="zf-CCHC"/>
    <property type="match status" value="1"/>
</dbReference>
<keyword evidence="1" id="KW-0862">Zinc</keyword>
<dbReference type="Gene3D" id="4.10.60.10">
    <property type="entry name" value="Zinc finger, CCHC-type"/>
    <property type="match status" value="1"/>
</dbReference>
<evidence type="ECO:0000259" key="2">
    <source>
        <dbReference type="PROSITE" id="PS50158"/>
    </source>
</evidence>
<feature type="domain" description="CCHC-type" evidence="2">
    <location>
        <begin position="94"/>
        <end position="109"/>
    </location>
</feature>
<protein>
    <submittedName>
        <fullName evidence="3">Retrovirus-related pol polyprotein from transposon TNT 1-94</fullName>
    </submittedName>
</protein>
<evidence type="ECO:0000313" key="3">
    <source>
        <dbReference type="EMBL" id="GJS64092.1"/>
    </source>
</evidence>
<reference evidence="3" key="1">
    <citation type="journal article" date="2022" name="Int. J. Mol. Sci.">
        <title>Draft Genome of Tanacetum Coccineum: Genomic Comparison of Closely Related Tanacetum-Family Plants.</title>
        <authorList>
            <person name="Yamashiro T."/>
            <person name="Shiraishi A."/>
            <person name="Nakayama K."/>
            <person name="Satake H."/>
        </authorList>
    </citation>
    <scope>NUCLEOTIDE SEQUENCE</scope>
</reference>
<evidence type="ECO:0000313" key="4">
    <source>
        <dbReference type="Proteomes" id="UP001151760"/>
    </source>
</evidence>
<dbReference type="Pfam" id="PF22936">
    <property type="entry name" value="Pol_BBD"/>
    <property type="match status" value="1"/>
</dbReference>
<dbReference type="Pfam" id="PF13976">
    <property type="entry name" value="gag_pre-integrs"/>
    <property type="match status" value="1"/>
</dbReference>